<dbReference type="EMBL" id="JACVVK020000002">
    <property type="protein sequence ID" value="KAK7508246.1"/>
    <property type="molecule type" value="Genomic_DNA"/>
</dbReference>
<reference evidence="1 2" key="1">
    <citation type="journal article" date="2023" name="Sci. Data">
        <title>Genome assembly of the Korean intertidal mud-creeper Batillaria attramentaria.</title>
        <authorList>
            <person name="Patra A.K."/>
            <person name="Ho P.T."/>
            <person name="Jun S."/>
            <person name="Lee S.J."/>
            <person name="Kim Y."/>
            <person name="Won Y.J."/>
        </authorList>
    </citation>
    <scope>NUCLEOTIDE SEQUENCE [LARGE SCALE GENOMIC DNA]</scope>
    <source>
        <strain evidence="1">Wonlab-2016</strain>
    </source>
</reference>
<comment type="caution">
    <text evidence="1">The sequence shown here is derived from an EMBL/GenBank/DDBJ whole genome shotgun (WGS) entry which is preliminary data.</text>
</comment>
<accession>A0ABD0MAH1</accession>
<keyword evidence="2" id="KW-1185">Reference proteome</keyword>
<proteinExistence type="predicted"/>
<organism evidence="1 2">
    <name type="scientific">Batillaria attramentaria</name>
    <dbReference type="NCBI Taxonomy" id="370345"/>
    <lineage>
        <taxon>Eukaryota</taxon>
        <taxon>Metazoa</taxon>
        <taxon>Spiralia</taxon>
        <taxon>Lophotrochozoa</taxon>
        <taxon>Mollusca</taxon>
        <taxon>Gastropoda</taxon>
        <taxon>Caenogastropoda</taxon>
        <taxon>Sorbeoconcha</taxon>
        <taxon>Cerithioidea</taxon>
        <taxon>Batillariidae</taxon>
        <taxon>Batillaria</taxon>
    </lineage>
</organism>
<evidence type="ECO:0000313" key="1">
    <source>
        <dbReference type="EMBL" id="KAK7508246.1"/>
    </source>
</evidence>
<dbReference type="AlphaFoldDB" id="A0ABD0MAH1"/>
<protein>
    <submittedName>
        <fullName evidence="1">Uncharacterized protein</fullName>
    </submittedName>
</protein>
<evidence type="ECO:0000313" key="2">
    <source>
        <dbReference type="Proteomes" id="UP001519460"/>
    </source>
</evidence>
<sequence length="50" mass="5584">METAVSDCAPGPLVWFLRKRLTKVFDYLLSLSVKLANEYFRSMGGSANLS</sequence>
<name>A0ABD0MAH1_9CAEN</name>
<dbReference type="Proteomes" id="UP001519460">
    <property type="component" value="Unassembled WGS sequence"/>
</dbReference>
<gene>
    <name evidence="1" type="ORF">BaRGS_00000485</name>
</gene>
<feature type="non-terminal residue" evidence="1">
    <location>
        <position position="50"/>
    </location>
</feature>